<gene>
    <name evidence="2" type="ORF">OJ997_28690</name>
</gene>
<evidence type="ECO:0000313" key="3">
    <source>
        <dbReference type="Proteomes" id="UP001147653"/>
    </source>
</evidence>
<protein>
    <recommendedName>
        <fullName evidence="4">HEAT repeat domain-containing protein</fullName>
    </recommendedName>
</protein>
<sequence>MSTESRSPLELFEIAYDSEGDAYSDVLRELHWSGERVTFEIARAWAFDPDELRRIVGLDVLGQLGIAQSARRSHWPHRPETIELLRRILQDPNVPLDVLESAIVSAGHQSARALLHDVIAFVDHPDDDIRSAVTFAVSSLRVFADDDGDLYPAAPEIVDTLIHLCADDVAEIREWALFHLRILEDDQAPNESPGALAAYLAGVEDEDEDVRLEARQALEALGLRSEPRIGRLSRPMTRRRRAHRRSRRR</sequence>
<reference evidence="2" key="1">
    <citation type="submission" date="2022-10" db="EMBL/GenBank/DDBJ databases">
        <title>The WGS of Solirubrobacter phytolaccae KCTC 29190.</title>
        <authorList>
            <person name="Jiang Z."/>
        </authorList>
    </citation>
    <scope>NUCLEOTIDE SEQUENCE</scope>
    <source>
        <strain evidence="2">KCTC 29190</strain>
    </source>
</reference>
<dbReference type="RefSeq" id="WP_270028764.1">
    <property type="nucleotide sequence ID" value="NZ_JAPDDP010000073.1"/>
</dbReference>
<comment type="caution">
    <text evidence="2">The sequence shown here is derived from an EMBL/GenBank/DDBJ whole genome shotgun (WGS) entry which is preliminary data.</text>
</comment>
<organism evidence="2 3">
    <name type="scientific">Solirubrobacter phytolaccae</name>
    <dbReference type="NCBI Taxonomy" id="1404360"/>
    <lineage>
        <taxon>Bacteria</taxon>
        <taxon>Bacillati</taxon>
        <taxon>Actinomycetota</taxon>
        <taxon>Thermoleophilia</taxon>
        <taxon>Solirubrobacterales</taxon>
        <taxon>Solirubrobacteraceae</taxon>
        <taxon>Solirubrobacter</taxon>
    </lineage>
</organism>
<proteinExistence type="predicted"/>
<accession>A0A9X3NMT7</accession>
<dbReference type="AlphaFoldDB" id="A0A9X3NMT7"/>
<evidence type="ECO:0008006" key="4">
    <source>
        <dbReference type="Google" id="ProtNLM"/>
    </source>
</evidence>
<evidence type="ECO:0000313" key="2">
    <source>
        <dbReference type="EMBL" id="MDA0184317.1"/>
    </source>
</evidence>
<dbReference type="Proteomes" id="UP001147653">
    <property type="component" value="Unassembled WGS sequence"/>
</dbReference>
<feature type="region of interest" description="Disordered" evidence="1">
    <location>
        <begin position="229"/>
        <end position="249"/>
    </location>
</feature>
<feature type="compositionally biased region" description="Basic residues" evidence="1">
    <location>
        <begin position="236"/>
        <end position="249"/>
    </location>
</feature>
<name>A0A9X3NMT7_9ACTN</name>
<dbReference type="InterPro" id="IPR011989">
    <property type="entry name" value="ARM-like"/>
</dbReference>
<dbReference type="Gene3D" id="1.25.10.10">
    <property type="entry name" value="Leucine-rich Repeat Variant"/>
    <property type="match status" value="1"/>
</dbReference>
<keyword evidence="3" id="KW-1185">Reference proteome</keyword>
<dbReference type="EMBL" id="JAPDDP010000073">
    <property type="protein sequence ID" value="MDA0184317.1"/>
    <property type="molecule type" value="Genomic_DNA"/>
</dbReference>
<dbReference type="SUPFAM" id="SSF48371">
    <property type="entry name" value="ARM repeat"/>
    <property type="match status" value="1"/>
</dbReference>
<dbReference type="InterPro" id="IPR016024">
    <property type="entry name" value="ARM-type_fold"/>
</dbReference>
<evidence type="ECO:0000256" key="1">
    <source>
        <dbReference type="SAM" id="MobiDB-lite"/>
    </source>
</evidence>